<protein>
    <submittedName>
        <fullName evidence="2">Uncharacterized protein</fullName>
    </submittedName>
</protein>
<dbReference type="EMBL" id="JBEDUW010000006">
    <property type="protein sequence ID" value="KAK9920100.1"/>
    <property type="molecule type" value="Genomic_DNA"/>
</dbReference>
<keyword evidence="1" id="KW-0812">Transmembrane</keyword>
<comment type="caution">
    <text evidence="2">The sequence shown here is derived from an EMBL/GenBank/DDBJ whole genome shotgun (WGS) entry which is preliminary data.</text>
</comment>
<sequence length="267" mass="30383">MRSVKKESAFTEEKIPHTKQFSCLDKAAILGKDTKAEPWKVCTVTQVEEVKVLTRMLPILFSTIIMKHLLGTAPNFLSPTRKTDPWTAIWANLKSPPHQFRSSPSFSCPFSSHSTSISSSPLLGKSRNTPQASHSSKELFFVDIINSVTAKVTPSKLGWLHGLDINQNNVNLFYWFLAILSCINFVNYLYWASWYKYKTDEPDAKVELKDLNRAPLVENENGSKITTEEPDAKVELKDLNRAPLVENEMEVRLLQKKPPLFKTEQNK</sequence>
<keyword evidence="3" id="KW-1185">Reference proteome</keyword>
<evidence type="ECO:0000313" key="3">
    <source>
        <dbReference type="Proteomes" id="UP001457282"/>
    </source>
</evidence>
<accession>A0AAW1WA06</accession>
<organism evidence="2 3">
    <name type="scientific">Rubus argutus</name>
    <name type="common">Southern blackberry</name>
    <dbReference type="NCBI Taxonomy" id="59490"/>
    <lineage>
        <taxon>Eukaryota</taxon>
        <taxon>Viridiplantae</taxon>
        <taxon>Streptophyta</taxon>
        <taxon>Embryophyta</taxon>
        <taxon>Tracheophyta</taxon>
        <taxon>Spermatophyta</taxon>
        <taxon>Magnoliopsida</taxon>
        <taxon>eudicotyledons</taxon>
        <taxon>Gunneridae</taxon>
        <taxon>Pentapetalae</taxon>
        <taxon>rosids</taxon>
        <taxon>fabids</taxon>
        <taxon>Rosales</taxon>
        <taxon>Rosaceae</taxon>
        <taxon>Rosoideae</taxon>
        <taxon>Rosoideae incertae sedis</taxon>
        <taxon>Rubus</taxon>
    </lineage>
</organism>
<dbReference type="Gene3D" id="1.20.1250.20">
    <property type="entry name" value="MFS general substrate transporter like domains"/>
    <property type="match status" value="2"/>
</dbReference>
<evidence type="ECO:0000313" key="2">
    <source>
        <dbReference type="EMBL" id="KAK9920100.1"/>
    </source>
</evidence>
<evidence type="ECO:0000256" key="1">
    <source>
        <dbReference type="SAM" id="Phobius"/>
    </source>
</evidence>
<name>A0AAW1WA06_RUBAR</name>
<gene>
    <name evidence="2" type="ORF">M0R45_028662</name>
</gene>
<reference evidence="2 3" key="1">
    <citation type="journal article" date="2023" name="G3 (Bethesda)">
        <title>A chromosome-length genome assembly and annotation of blackberry (Rubus argutus, cv. 'Hillquist').</title>
        <authorList>
            <person name="Bruna T."/>
            <person name="Aryal R."/>
            <person name="Dudchenko O."/>
            <person name="Sargent D.J."/>
            <person name="Mead D."/>
            <person name="Buti M."/>
            <person name="Cavallini A."/>
            <person name="Hytonen T."/>
            <person name="Andres J."/>
            <person name="Pham M."/>
            <person name="Weisz D."/>
            <person name="Mascagni F."/>
            <person name="Usai G."/>
            <person name="Natali L."/>
            <person name="Bassil N."/>
            <person name="Fernandez G.E."/>
            <person name="Lomsadze A."/>
            <person name="Armour M."/>
            <person name="Olukolu B."/>
            <person name="Poorten T."/>
            <person name="Britton C."/>
            <person name="Davik J."/>
            <person name="Ashrafi H."/>
            <person name="Aiden E.L."/>
            <person name="Borodovsky M."/>
            <person name="Worthington M."/>
        </authorList>
    </citation>
    <scope>NUCLEOTIDE SEQUENCE [LARGE SCALE GENOMIC DNA]</scope>
    <source>
        <strain evidence="2">PI 553951</strain>
    </source>
</reference>
<dbReference type="Proteomes" id="UP001457282">
    <property type="component" value="Unassembled WGS sequence"/>
</dbReference>
<feature type="transmembrane region" description="Helical" evidence="1">
    <location>
        <begin position="172"/>
        <end position="191"/>
    </location>
</feature>
<dbReference type="InterPro" id="IPR036259">
    <property type="entry name" value="MFS_trans_sf"/>
</dbReference>
<keyword evidence="1" id="KW-0472">Membrane</keyword>
<keyword evidence="1" id="KW-1133">Transmembrane helix</keyword>
<proteinExistence type="predicted"/>
<dbReference type="AlphaFoldDB" id="A0AAW1WA06"/>
<dbReference type="PANTHER" id="PTHR11654">
    <property type="entry name" value="OLIGOPEPTIDE TRANSPORTER-RELATED"/>
    <property type="match status" value="1"/>
</dbReference>